<feature type="domain" description="FimV N-terminal" evidence="2">
    <location>
        <begin position="25"/>
        <end position="128"/>
    </location>
</feature>
<name>A0A845HQJ5_9BURK</name>
<evidence type="ECO:0000256" key="1">
    <source>
        <dbReference type="SAM" id="SignalP"/>
    </source>
</evidence>
<dbReference type="Pfam" id="PF25800">
    <property type="entry name" value="FimV_N"/>
    <property type="match status" value="1"/>
</dbReference>
<accession>A0A845HQJ5</accession>
<dbReference type="RefSeq" id="WP_373997139.1">
    <property type="nucleotide sequence ID" value="NZ_WWCV01000114.1"/>
</dbReference>
<evidence type="ECO:0000313" key="4">
    <source>
        <dbReference type="Proteomes" id="UP000484875"/>
    </source>
</evidence>
<sequence>MQRNTLLTSILAGALLLATAAPAAELGDIAVRSYIGQPLAADIELVQLAPDEVSALQVRLAQQDVYRGANITMNPALGSLHMTVVRRDGRQFLHLTTTRAIDAEYVHLFLELSAAGRQDVRAATVWLQADPNPAPPPLPAPTAAQAALLARAERAVQAAAPAPAQAPAS</sequence>
<evidence type="ECO:0000313" key="3">
    <source>
        <dbReference type="EMBL" id="MYN21000.1"/>
    </source>
</evidence>
<keyword evidence="4" id="KW-1185">Reference proteome</keyword>
<evidence type="ECO:0000259" key="2">
    <source>
        <dbReference type="Pfam" id="PF25800"/>
    </source>
</evidence>
<keyword evidence="1" id="KW-0732">Signal</keyword>
<dbReference type="Proteomes" id="UP000484875">
    <property type="component" value="Unassembled WGS sequence"/>
</dbReference>
<protein>
    <submittedName>
        <fullName evidence="3">Fimbrial protein FimV</fullName>
    </submittedName>
</protein>
<proteinExistence type="predicted"/>
<feature type="chain" id="PRO_5032746791" evidence="1">
    <location>
        <begin position="24"/>
        <end position="169"/>
    </location>
</feature>
<comment type="caution">
    <text evidence="3">The sequence shown here is derived from an EMBL/GenBank/DDBJ whole genome shotgun (WGS) entry which is preliminary data.</text>
</comment>
<feature type="non-terminal residue" evidence="3">
    <location>
        <position position="169"/>
    </location>
</feature>
<reference evidence="3 4" key="1">
    <citation type="submission" date="2019-12" db="EMBL/GenBank/DDBJ databases">
        <title>Novel species isolated from a subtropical stream in China.</title>
        <authorList>
            <person name="Lu H."/>
        </authorList>
    </citation>
    <scope>NUCLEOTIDE SEQUENCE [LARGE SCALE GENOMIC DNA]</scope>
    <source>
        <strain evidence="3 4">FT107W</strain>
    </source>
</reference>
<dbReference type="AlphaFoldDB" id="A0A845HQJ5"/>
<gene>
    <name evidence="3" type="ORF">GTP81_30115</name>
</gene>
<dbReference type="InterPro" id="IPR057840">
    <property type="entry name" value="FimV_N"/>
</dbReference>
<dbReference type="EMBL" id="WWCV01000114">
    <property type="protein sequence ID" value="MYN21000.1"/>
    <property type="molecule type" value="Genomic_DNA"/>
</dbReference>
<feature type="signal peptide" evidence="1">
    <location>
        <begin position="1"/>
        <end position="23"/>
    </location>
</feature>
<organism evidence="3 4">
    <name type="scientific">Duganella vulcania</name>
    <dbReference type="NCBI Taxonomy" id="2692166"/>
    <lineage>
        <taxon>Bacteria</taxon>
        <taxon>Pseudomonadati</taxon>
        <taxon>Pseudomonadota</taxon>
        <taxon>Betaproteobacteria</taxon>
        <taxon>Burkholderiales</taxon>
        <taxon>Oxalobacteraceae</taxon>
        <taxon>Telluria group</taxon>
        <taxon>Duganella</taxon>
    </lineage>
</organism>